<evidence type="ECO:0000256" key="1">
    <source>
        <dbReference type="ARBA" id="ARBA00008987"/>
    </source>
</evidence>
<keyword evidence="2" id="KW-1015">Disulfide bond</keyword>
<dbReference type="EMBL" id="ML996711">
    <property type="protein sequence ID" value="KAF2395791.1"/>
    <property type="molecule type" value="Genomic_DNA"/>
</dbReference>
<organism evidence="4 5">
    <name type="scientific">Trichodelitschia bisporula</name>
    <dbReference type="NCBI Taxonomy" id="703511"/>
    <lineage>
        <taxon>Eukaryota</taxon>
        <taxon>Fungi</taxon>
        <taxon>Dikarya</taxon>
        <taxon>Ascomycota</taxon>
        <taxon>Pezizomycotina</taxon>
        <taxon>Dothideomycetes</taxon>
        <taxon>Dothideomycetes incertae sedis</taxon>
        <taxon>Phaeotrichales</taxon>
        <taxon>Phaeotrichaceae</taxon>
        <taxon>Trichodelitschia</taxon>
    </lineage>
</organism>
<accession>A0A6G1HIR2</accession>
<dbReference type="AlphaFoldDB" id="A0A6G1HIR2"/>
<gene>
    <name evidence="4" type="ORF">EJ06DRAFT_534718</name>
</gene>
<evidence type="ECO:0000259" key="3">
    <source>
        <dbReference type="PROSITE" id="PS51352"/>
    </source>
</evidence>
<dbReference type="GO" id="GO:0015035">
    <property type="term" value="F:protein-disulfide reductase activity"/>
    <property type="evidence" value="ECO:0007669"/>
    <property type="project" value="InterPro"/>
</dbReference>
<comment type="similarity">
    <text evidence="1">Belongs to the thioredoxin family.</text>
</comment>
<dbReference type="PANTHER" id="PTHR46115">
    <property type="entry name" value="THIOREDOXIN-LIKE PROTEIN 1"/>
    <property type="match status" value="1"/>
</dbReference>
<dbReference type="Gene3D" id="3.40.30.10">
    <property type="entry name" value="Glutaredoxin"/>
    <property type="match status" value="1"/>
</dbReference>
<proteinExistence type="inferred from homology"/>
<evidence type="ECO:0000313" key="5">
    <source>
        <dbReference type="Proteomes" id="UP000799640"/>
    </source>
</evidence>
<protein>
    <submittedName>
        <fullName evidence="4">Thioredoxin-domain-containing protein</fullName>
    </submittedName>
</protein>
<dbReference type="NCBIfam" id="TIGR01068">
    <property type="entry name" value="thioredoxin"/>
    <property type="match status" value="1"/>
</dbReference>
<sequence length="180" mass="18379">MSKITPITSSRDLTSLLTTHTTVIVDFYADWCGPCKTIAPIFAQLATSHAQPKVLAFAKVDVDASQDIAQTYSVSAMPTFLVFRNGKVADTIRGANPSALRAAVAKASSSKGAPAPAFASGGRKLGDASGAGSAPVPGAGGAGAGADAMVRFFGLYLTTLFSFDAYAAAEASPFRVGGRR</sequence>
<dbReference type="SUPFAM" id="SSF52833">
    <property type="entry name" value="Thioredoxin-like"/>
    <property type="match status" value="1"/>
</dbReference>
<dbReference type="InterPro" id="IPR013766">
    <property type="entry name" value="Thioredoxin_domain"/>
</dbReference>
<dbReference type="PRINTS" id="PR00421">
    <property type="entry name" value="THIOREDOXIN"/>
</dbReference>
<keyword evidence="5" id="KW-1185">Reference proteome</keyword>
<dbReference type="InterPro" id="IPR017937">
    <property type="entry name" value="Thioredoxin_CS"/>
</dbReference>
<feature type="domain" description="Thioredoxin" evidence="3">
    <location>
        <begin position="1"/>
        <end position="109"/>
    </location>
</feature>
<dbReference type="FunFam" id="3.40.30.10:FF:000245">
    <property type="entry name" value="Thioredoxin"/>
    <property type="match status" value="1"/>
</dbReference>
<name>A0A6G1HIR2_9PEZI</name>
<dbReference type="Proteomes" id="UP000799640">
    <property type="component" value="Unassembled WGS sequence"/>
</dbReference>
<dbReference type="CDD" id="cd02947">
    <property type="entry name" value="TRX_family"/>
    <property type="match status" value="1"/>
</dbReference>
<dbReference type="PROSITE" id="PS00194">
    <property type="entry name" value="THIOREDOXIN_1"/>
    <property type="match status" value="1"/>
</dbReference>
<evidence type="ECO:0000313" key="4">
    <source>
        <dbReference type="EMBL" id="KAF2395791.1"/>
    </source>
</evidence>
<reference evidence="4" key="1">
    <citation type="journal article" date="2020" name="Stud. Mycol.">
        <title>101 Dothideomycetes genomes: a test case for predicting lifestyles and emergence of pathogens.</title>
        <authorList>
            <person name="Haridas S."/>
            <person name="Albert R."/>
            <person name="Binder M."/>
            <person name="Bloem J."/>
            <person name="Labutti K."/>
            <person name="Salamov A."/>
            <person name="Andreopoulos B."/>
            <person name="Baker S."/>
            <person name="Barry K."/>
            <person name="Bills G."/>
            <person name="Bluhm B."/>
            <person name="Cannon C."/>
            <person name="Castanera R."/>
            <person name="Culley D."/>
            <person name="Daum C."/>
            <person name="Ezra D."/>
            <person name="Gonzalez J."/>
            <person name="Henrissat B."/>
            <person name="Kuo A."/>
            <person name="Liang C."/>
            <person name="Lipzen A."/>
            <person name="Lutzoni F."/>
            <person name="Magnuson J."/>
            <person name="Mondo S."/>
            <person name="Nolan M."/>
            <person name="Ohm R."/>
            <person name="Pangilinan J."/>
            <person name="Park H.-J."/>
            <person name="Ramirez L."/>
            <person name="Alfaro M."/>
            <person name="Sun H."/>
            <person name="Tritt A."/>
            <person name="Yoshinaga Y."/>
            <person name="Zwiers L.-H."/>
            <person name="Turgeon B."/>
            <person name="Goodwin S."/>
            <person name="Spatafora J."/>
            <person name="Crous P."/>
            <person name="Grigoriev I."/>
        </authorList>
    </citation>
    <scope>NUCLEOTIDE SEQUENCE</scope>
    <source>
        <strain evidence="4">CBS 262.69</strain>
    </source>
</reference>
<dbReference type="InterPro" id="IPR036249">
    <property type="entry name" value="Thioredoxin-like_sf"/>
</dbReference>
<dbReference type="OrthoDB" id="19690at2759"/>
<evidence type="ECO:0000256" key="2">
    <source>
        <dbReference type="ARBA" id="ARBA00023157"/>
    </source>
</evidence>
<dbReference type="Pfam" id="PF00085">
    <property type="entry name" value="Thioredoxin"/>
    <property type="match status" value="1"/>
</dbReference>
<dbReference type="PROSITE" id="PS51352">
    <property type="entry name" value="THIOREDOXIN_2"/>
    <property type="match status" value="1"/>
</dbReference>
<dbReference type="InterPro" id="IPR005746">
    <property type="entry name" value="Thioredoxin"/>
</dbReference>